<comment type="subcellular location">
    <subcellularLocation>
        <location evidence="1">Cell membrane</location>
        <topology evidence="1">Multi-pass membrane protein</topology>
    </subcellularLocation>
</comment>
<keyword evidence="3" id="KW-1003">Cell membrane</keyword>
<proteinExistence type="inferred from homology"/>
<dbReference type="Pfam" id="PF04239">
    <property type="entry name" value="DUF421"/>
    <property type="match status" value="1"/>
</dbReference>
<sequence>MELDWIWKAILIVIVGTLLLRVAGRKSISQMTLAQTVIMVGIGSLLIQPVAGKNLATTFGVGGILVVTLVIIEYLELKSDRFEKFITGQSKIVIENGILNEKNLSKLRLTVDQLEMKLRQQNVSKISDVQWATLEPNGQLGYALKQNAQPVTKKEFQQLQQSISSLISNNPQLSLLTEQLNQLNEQLNLPLKQQNLFTEIKKNNHNIIPPKHLQ</sequence>
<keyword evidence="5 7" id="KW-1133">Transmembrane helix</keyword>
<evidence type="ECO:0000256" key="3">
    <source>
        <dbReference type="ARBA" id="ARBA00022475"/>
    </source>
</evidence>
<keyword evidence="4 7" id="KW-0812">Transmembrane</keyword>
<dbReference type="InterPro" id="IPR007353">
    <property type="entry name" value="DUF421"/>
</dbReference>
<dbReference type="PANTHER" id="PTHR34582">
    <property type="entry name" value="UPF0702 TRANSMEMBRANE PROTEIN YCAP"/>
    <property type="match status" value="1"/>
</dbReference>
<dbReference type="InterPro" id="IPR023090">
    <property type="entry name" value="UPF0702_alpha/beta_dom_sf"/>
</dbReference>
<feature type="transmembrane region" description="Helical" evidence="7">
    <location>
        <begin position="31"/>
        <end position="51"/>
    </location>
</feature>
<accession>A0ABZ2MS01</accession>
<name>A0ABZ2MS01_9BACI</name>
<evidence type="ECO:0000256" key="4">
    <source>
        <dbReference type="ARBA" id="ARBA00022692"/>
    </source>
</evidence>
<evidence type="ECO:0000256" key="7">
    <source>
        <dbReference type="SAM" id="Phobius"/>
    </source>
</evidence>
<evidence type="ECO:0000259" key="8">
    <source>
        <dbReference type="Pfam" id="PF04239"/>
    </source>
</evidence>
<evidence type="ECO:0000256" key="2">
    <source>
        <dbReference type="ARBA" id="ARBA00006448"/>
    </source>
</evidence>
<dbReference type="RefSeq" id="WP_338786930.1">
    <property type="nucleotide sequence ID" value="NZ_CP147403.1"/>
</dbReference>
<evidence type="ECO:0000256" key="5">
    <source>
        <dbReference type="ARBA" id="ARBA00022989"/>
    </source>
</evidence>
<dbReference type="EMBL" id="CP147403">
    <property type="protein sequence ID" value="WXB87975.1"/>
    <property type="molecule type" value="Genomic_DNA"/>
</dbReference>
<dbReference type="PANTHER" id="PTHR34582:SF2">
    <property type="entry name" value="UPF0702 TRANSMEMBRANE PROTEIN YDFR"/>
    <property type="match status" value="1"/>
</dbReference>
<reference evidence="9 10" key="1">
    <citation type="submission" date="2024-02" db="EMBL/GenBank/DDBJ databases">
        <title>Seven novel Bacillus-like species.</title>
        <authorList>
            <person name="Liu G."/>
        </authorList>
    </citation>
    <scope>NUCLEOTIDE SEQUENCE [LARGE SCALE GENOMIC DNA]</scope>
    <source>
        <strain evidence="9 10">FJAT-53654</strain>
    </source>
</reference>
<evidence type="ECO:0000256" key="1">
    <source>
        <dbReference type="ARBA" id="ARBA00004651"/>
    </source>
</evidence>
<gene>
    <name evidence="9" type="ORF">WCV66_22610</name>
</gene>
<evidence type="ECO:0000256" key="6">
    <source>
        <dbReference type="ARBA" id="ARBA00023136"/>
    </source>
</evidence>
<dbReference type="Gene3D" id="3.30.240.20">
    <property type="entry name" value="bsu07140 like domains"/>
    <property type="match status" value="1"/>
</dbReference>
<dbReference type="Proteomes" id="UP001368328">
    <property type="component" value="Chromosome"/>
</dbReference>
<comment type="similarity">
    <text evidence="2">Belongs to the UPF0702 family.</text>
</comment>
<protein>
    <submittedName>
        <fullName evidence="9">DUF421 domain-containing protein</fullName>
    </submittedName>
</protein>
<feature type="transmembrane region" description="Helical" evidence="7">
    <location>
        <begin position="6"/>
        <end position="24"/>
    </location>
</feature>
<organism evidence="9 10">
    <name type="scientific">Metabacillus rhizosphaerae</name>
    <dbReference type="NCBI Taxonomy" id="3117747"/>
    <lineage>
        <taxon>Bacteria</taxon>
        <taxon>Bacillati</taxon>
        <taxon>Bacillota</taxon>
        <taxon>Bacilli</taxon>
        <taxon>Bacillales</taxon>
        <taxon>Bacillaceae</taxon>
        <taxon>Metabacillus</taxon>
    </lineage>
</organism>
<keyword evidence="10" id="KW-1185">Reference proteome</keyword>
<feature type="transmembrane region" description="Helical" evidence="7">
    <location>
        <begin position="57"/>
        <end position="75"/>
    </location>
</feature>
<evidence type="ECO:0000313" key="10">
    <source>
        <dbReference type="Proteomes" id="UP001368328"/>
    </source>
</evidence>
<evidence type="ECO:0000313" key="9">
    <source>
        <dbReference type="EMBL" id="WXB87975.1"/>
    </source>
</evidence>
<feature type="domain" description="YetF C-terminal" evidence="8">
    <location>
        <begin position="78"/>
        <end position="172"/>
    </location>
</feature>
<keyword evidence="6 7" id="KW-0472">Membrane</keyword>